<protein>
    <submittedName>
        <fullName evidence="3">Uncharacterized protein LOC118277402</fullName>
    </submittedName>
</protein>
<evidence type="ECO:0000256" key="1">
    <source>
        <dbReference type="SAM" id="SignalP"/>
    </source>
</evidence>
<feature type="chain" id="PRO_5040206810" evidence="1">
    <location>
        <begin position="20"/>
        <end position="111"/>
    </location>
</feature>
<feature type="signal peptide" evidence="1">
    <location>
        <begin position="1"/>
        <end position="19"/>
    </location>
</feature>
<evidence type="ECO:0000313" key="3">
    <source>
        <dbReference type="RefSeq" id="XP_035452070.1"/>
    </source>
</evidence>
<dbReference type="GeneID" id="118277402"/>
<accession>A0A9R0DG70</accession>
<gene>
    <name evidence="3" type="primary">LOC118277402</name>
</gene>
<name>A0A9R0DG70_SPOFR</name>
<dbReference type="AlphaFoldDB" id="A0A9R0DG70"/>
<dbReference type="OrthoDB" id="7438460at2759"/>
<reference evidence="3" key="1">
    <citation type="submission" date="2025-08" db="UniProtKB">
        <authorList>
            <consortium name="RefSeq"/>
        </authorList>
    </citation>
    <scope>IDENTIFICATION</scope>
    <source>
        <tissue evidence="3">Whole larval tissue</tissue>
    </source>
</reference>
<dbReference type="Proteomes" id="UP000829999">
    <property type="component" value="Chromosome 10"/>
</dbReference>
<proteinExistence type="predicted"/>
<sequence length="111" mass="11946">MKITLLLVAVCLAVSLVSAVSIKSDRRHVLINKPKIDEFGSRAKRSPWPWARPGGGVKGGVKGYNPADAPPSELEMKVRKGEYVCGNRICKLEPGVEPVGCNGICQYAIAK</sequence>
<organism evidence="2 3">
    <name type="scientific">Spodoptera frugiperda</name>
    <name type="common">Fall armyworm</name>
    <dbReference type="NCBI Taxonomy" id="7108"/>
    <lineage>
        <taxon>Eukaryota</taxon>
        <taxon>Metazoa</taxon>
        <taxon>Ecdysozoa</taxon>
        <taxon>Arthropoda</taxon>
        <taxon>Hexapoda</taxon>
        <taxon>Insecta</taxon>
        <taxon>Pterygota</taxon>
        <taxon>Neoptera</taxon>
        <taxon>Endopterygota</taxon>
        <taxon>Lepidoptera</taxon>
        <taxon>Glossata</taxon>
        <taxon>Ditrysia</taxon>
        <taxon>Noctuoidea</taxon>
        <taxon>Noctuidae</taxon>
        <taxon>Amphipyrinae</taxon>
        <taxon>Spodoptera</taxon>
    </lineage>
</organism>
<keyword evidence="1" id="KW-0732">Signal</keyword>
<dbReference type="RefSeq" id="XP_035452070.1">
    <property type="nucleotide sequence ID" value="XM_035596177.2"/>
</dbReference>
<evidence type="ECO:0000313" key="2">
    <source>
        <dbReference type="Proteomes" id="UP000829999"/>
    </source>
</evidence>
<keyword evidence="2" id="KW-1185">Reference proteome</keyword>